<dbReference type="EMBL" id="FN668643">
    <property type="protein sequence ID" value="CBK21543.2"/>
    <property type="molecule type" value="Genomic_DNA"/>
</dbReference>
<dbReference type="PANTHER" id="PTHR47959">
    <property type="entry name" value="ATP-DEPENDENT RNA HELICASE RHLE-RELATED"/>
    <property type="match status" value="1"/>
</dbReference>
<keyword evidence="7" id="KW-0175">Coiled coil</keyword>
<organism evidence="12">
    <name type="scientific">Blastocystis hominis</name>
    <dbReference type="NCBI Taxonomy" id="12968"/>
    <lineage>
        <taxon>Eukaryota</taxon>
        <taxon>Sar</taxon>
        <taxon>Stramenopiles</taxon>
        <taxon>Bigyra</taxon>
        <taxon>Opalozoa</taxon>
        <taxon>Opalinata</taxon>
        <taxon>Blastocystidae</taxon>
        <taxon>Blastocystis</taxon>
    </lineage>
</organism>
<dbReference type="SMART" id="SM00490">
    <property type="entry name" value="HELICc"/>
    <property type="match status" value="1"/>
</dbReference>
<evidence type="ECO:0000259" key="10">
    <source>
        <dbReference type="PROSITE" id="PS51194"/>
    </source>
</evidence>
<comment type="similarity">
    <text evidence="6">Belongs to the DEAD box helicase family.</text>
</comment>
<dbReference type="SUPFAM" id="SSF52540">
    <property type="entry name" value="P-loop containing nucleoside triphosphate hydrolases"/>
    <property type="match status" value="2"/>
</dbReference>
<keyword evidence="1 6" id="KW-0547">Nucleotide-binding</keyword>
<dbReference type="Gene3D" id="3.40.50.300">
    <property type="entry name" value="P-loop containing nucleotide triphosphate hydrolases"/>
    <property type="match status" value="2"/>
</dbReference>
<dbReference type="OrthoDB" id="10259843at2759"/>
<feature type="compositionally biased region" description="Low complexity" evidence="8">
    <location>
        <begin position="156"/>
        <end position="165"/>
    </location>
</feature>
<evidence type="ECO:0000259" key="9">
    <source>
        <dbReference type="PROSITE" id="PS51192"/>
    </source>
</evidence>
<feature type="region of interest" description="Disordered" evidence="8">
    <location>
        <begin position="600"/>
        <end position="627"/>
    </location>
</feature>
<evidence type="ECO:0000256" key="5">
    <source>
        <dbReference type="PROSITE-ProRule" id="PRU00552"/>
    </source>
</evidence>
<dbReference type="GO" id="GO:0016787">
    <property type="term" value="F:hydrolase activity"/>
    <property type="evidence" value="ECO:0007669"/>
    <property type="project" value="UniProtKB-KW"/>
</dbReference>
<feature type="compositionally biased region" description="Acidic residues" evidence="8">
    <location>
        <begin position="102"/>
        <end position="113"/>
    </location>
</feature>
<dbReference type="GO" id="GO:0005829">
    <property type="term" value="C:cytosol"/>
    <property type="evidence" value="ECO:0007669"/>
    <property type="project" value="TreeGrafter"/>
</dbReference>
<dbReference type="GO" id="GO:0003676">
    <property type="term" value="F:nucleic acid binding"/>
    <property type="evidence" value="ECO:0007669"/>
    <property type="project" value="InterPro"/>
</dbReference>
<feature type="domain" description="DEAD-box RNA helicase Q" evidence="11">
    <location>
        <begin position="170"/>
        <end position="198"/>
    </location>
</feature>
<dbReference type="InterPro" id="IPR027417">
    <property type="entry name" value="P-loop_NTPase"/>
</dbReference>
<keyword evidence="3 6" id="KW-0347">Helicase</keyword>
<evidence type="ECO:0000256" key="1">
    <source>
        <dbReference type="ARBA" id="ARBA00022741"/>
    </source>
</evidence>
<evidence type="ECO:0000313" key="12">
    <source>
        <dbReference type="EMBL" id="CBK21543.2"/>
    </source>
</evidence>
<dbReference type="Proteomes" id="UP000008312">
    <property type="component" value="Unassembled WGS sequence"/>
</dbReference>
<dbReference type="InterPro" id="IPR014001">
    <property type="entry name" value="Helicase_ATP-bd"/>
</dbReference>
<dbReference type="InterPro" id="IPR014014">
    <property type="entry name" value="RNA_helicase_DEAD_Q_motif"/>
</dbReference>
<reference evidence="12" key="1">
    <citation type="submission" date="2010-02" db="EMBL/GenBank/DDBJ databases">
        <title>Sequencing and annotation of the Blastocystis hominis genome.</title>
        <authorList>
            <person name="Wincker P."/>
        </authorList>
    </citation>
    <scope>NUCLEOTIDE SEQUENCE</scope>
    <source>
        <strain evidence="12">Singapore isolate B</strain>
    </source>
</reference>
<dbReference type="InterPro" id="IPR001650">
    <property type="entry name" value="Helicase_C-like"/>
</dbReference>
<dbReference type="RefSeq" id="XP_012895591.1">
    <property type="nucleotide sequence ID" value="XM_013040137.1"/>
</dbReference>
<feature type="region of interest" description="Disordered" evidence="8">
    <location>
        <begin position="1"/>
        <end position="165"/>
    </location>
</feature>
<accession>D8M0F4</accession>
<evidence type="ECO:0000256" key="4">
    <source>
        <dbReference type="ARBA" id="ARBA00022840"/>
    </source>
</evidence>
<evidence type="ECO:0008006" key="14">
    <source>
        <dbReference type="Google" id="ProtNLM"/>
    </source>
</evidence>
<dbReference type="PROSITE" id="PS00039">
    <property type="entry name" value="DEAD_ATP_HELICASE"/>
    <property type="match status" value="1"/>
</dbReference>
<dbReference type="InParanoid" id="D8M0F4"/>
<dbReference type="InterPro" id="IPR000629">
    <property type="entry name" value="RNA-helicase_DEAD-box_CS"/>
</dbReference>
<evidence type="ECO:0000256" key="2">
    <source>
        <dbReference type="ARBA" id="ARBA00022801"/>
    </source>
</evidence>
<dbReference type="PROSITE" id="PS51195">
    <property type="entry name" value="Q_MOTIF"/>
    <property type="match status" value="1"/>
</dbReference>
<dbReference type="PROSITE" id="PS51192">
    <property type="entry name" value="HELICASE_ATP_BIND_1"/>
    <property type="match status" value="1"/>
</dbReference>
<dbReference type="GO" id="GO:0005524">
    <property type="term" value="F:ATP binding"/>
    <property type="evidence" value="ECO:0007669"/>
    <property type="project" value="UniProtKB-KW"/>
</dbReference>
<dbReference type="GeneID" id="24918929"/>
<feature type="compositionally biased region" description="Basic and acidic residues" evidence="8">
    <location>
        <begin position="606"/>
        <end position="620"/>
    </location>
</feature>
<feature type="coiled-coil region" evidence="7">
    <location>
        <begin position="548"/>
        <end position="588"/>
    </location>
</feature>
<feature type="compositionally biased region" description="Basic and acidic residues" evidence="8">
    <location>
        <begin position="58"/>
        <end position="101"/>
    </location>
</feature>
<dbReference type="FunCoup" id="D8M0F4">
    <property type="interactions" value="212"/>
</dbReference>
<keyword evidence="4 6" id="KW-0067">ATP-binding</keyword>
<dbReference type="Pfam" id="PF00271">
    <property type="entry name" value="Helicase_C"/>
    <property type="match status" value="1"/>
</dbReference>
<dbReference type="InterPro" id="IPR050079">
    <property type="entry name" value="DEAD_box_RNA_helicase"/>
</dbReference>
<dbReference type="InterPro" id="IPR011545">
    <property type="entry name" value="DEAD/DEAH_box_helicase_dom"/>
</dbReference>
<evidence type="ECO:0000256" key="6">
    <source>
        <dbReference type="RuleBase" id="RU000492"/>
    </source>
</evidence>
<dbReference type="CDD" id="cd17947">
    <property type="entry name" value="DEADc_DDX27"/>
    <property type="match status" value="1"/>
</dbReference>
<evidence type="ECO:0000313" key="13">
    <source>
        <dbReference type="Proteomes" id="UP000008312"/>
    </source>
</evidence>
<dbReference type="OMA" id="MIDPPKQ"/>
<name>D8M0F4_BLAHO</name>
<feature type="short sequence motif" description="Q motif" evidence="5">
    <location>
        <begin position="170"/>
        <end position="198"/>
    </location>
</feature>
<gene>
    <name evidence="12" type="ORF">GSBLH_T00001698001</name>
</gene>
<evidence type="ECO:0000256" key="7">
    <source>
        <dbReference type="SAM" id="Coils"/>
    </source>
</evidence>
<dbReference type="SMART" id="SM00487">
    <property type="entry name" value="DEXDc"/>
    <property type="match status" value="1"/>
</dbReference>
<proteinExistence type="inferred from homology"/>
<evidence type="ECO:0000256" key="3">
    <source>
        <dbReference type="ARBA" id="ARBA00022806"/>
    </source>
</evidence>
<evidence type="ECO:0000256" key="8">
    <source>
        <dbReference type="SAM" id="MobiDB-lite"/>
    </source>
</evidence>
<feature type="domain" description="Helicase ATP-binding" evidence="9">
    <location>
        <begin position="201"/>
        <end position="375"/>
    </location>
</feature>
<dbReference type="PROSITE" id="PS51194">
    <property type="entry name" value="HELICASE_CTER"/>
    <property type="match status" value="1"/>
</dbReference>
<evidence type="ECO:0000259" key="11">
    <source>
        <dbReference type="PROSITE" id="PS51195"/>
    </source>
</evidence>
<dbReference type="Pfam" id="PF00270">
    <property type="entry name" value="DEAD"/>
    <property type="match status" value="1"/>
</dbReference>
<dbReference type="CDD" id="cd18787">
    <property type="entry name" value="SF2_C_DEAD"/>
    <property type="match status" value="1"/>
</dbReference>
<dbReference type="GO" id="GO:0003724">
    <property type="term" value="F:RNA helicase activity"/>
    <property type="evidence" value="ECO:0007669"/>
    <property type="project" value="InterPro"/>
</dbReference>
<keyword evidence="2 6" id="KW-0378">Hydrolase</keyword>
<dbReference type="AlphaFoldDB" id="D8M0F4"/>
<keyword evidence="13" id="KW-1185">Reference proteome</keyword>
<dbReference type="PANTHER" id="PTHR47959:SF1">
    <property type="entry name" value="ATP-DEPENDENT RNA HELICASE DBPA"/>
    <property type="match status" value="1"/>
</dbReference>
<feature type="domain" description="Helicase C-terminal" evidence="10">
    <location>
        <begin position="386"/>
        <end position="549"/>
    </location>
</feature>
<sequence length="627" mass="70724">MADDFIMTIPDEGEEENMVFKEESSSESENEVQETKGKDFTKGFVFDADNSGDESEQEDVHVERKLGNDKNSKIRKLDERIRKKREEYLNRRKQEGSKDKDESGDEDEDAEEEINGKTGEEEDKGDDVIRSVQSVKGKPSKLPSNEEFWAEESQPSSSSSSSSSSATLARSFNQLRLSRPLLRAVNEMGFTTPTPIQARCIPLALAGKDICAAAKTGSGKTAAYLLPILERLLYKNNAQNLIRVLIVAPTRELAQQVHTIATKLTKYTSITCCLVVGGLPLQAQAVDLQRRPDIVVCTPGRMIDHVHNSMSVDLDDVEVVILDEADRLLELGFTEELHELLRLCPVKRQTLLFSATMTDDVSDLISLSLQKPVRVFVDPVNQVVDRLVQFIRVKDESLRTAMLLSIITRHFKTETIIFAERKAEAHLLHIILGLLGLKSAELHGNLNQTQRLRALDRFSKKEVDFLIATDVAARGLDIKGVQTVINLHMPKEEATYIHRVGRTARAGHAGRAVTFVEEDRRLLMKKLVKQAVEAKQQIKTRSVNKESVAKFAAQLEDLKKEIDEILEEEKVEKEIERATMEATRADNLIKHGNEIKARKKRTWFQSEKEKKTTRMKDLASKKAKNNM</sequence>
<protein>
    <recommendedName>
        <fullName evidence="14">RNA helicase</fullName>
    </recommendedName>
</protein>